<protein>
    <submittedName>
        <fullName evidence="3">Mannose-6-phosphate isomerase</fullName>
        <ecNumber evidence="3">5.3.1.8</ecNumber>
    </submittedName>
</protein>
<gene>
    <name evidence="3" type="ORF">GGR38_000679</name>
</gene>
<dbReference type="AlphaFoldDB" id="A0A7W6CLN2"/>
<dbReference type="PANTHER" id="PTHR42742:SF3">
    <property type="entry name" value="FRUCTOKINASE"/>
    <property type="match status" value="1"/>
</dbReference>
<dbReference type="RefSeq" id="WP_183622643.1">
    <property type="nucleotide sequence ID" value="NZ_JACIDX010000002.1"/>
</dbReference>
<dbReference type="InterPro" id="IPR014710">
    <property type="entry name" value="RmlC-like_jellyroll"/>
</dbReference>
<proteinExistence type="predicted"/>
<accession>A0A7W6CLN2</accession>
<keyword evidence="1" id="KW-0479">Metal-binding</keyword>
<dbReference type="Gene3D" id="2.60.120.10">
    <property type="entry name" value="Jelly Rolls"/>
    <property type="match status" value="1"/>
</dbReference>
<evidence type="ECO:0000256" key="1">
    <source>
        <dbReference type="ARBA" id="ARBA00022723"/>
    </source>
</evidence>
<sequence>MSLLDLLPRIAVDKPWGRADLPAPFTPAPEGKTGEIWFDPPPLLRELLVKYIFTSENLSVQVHPSDAQTLAKGLGAQGKEECWLVIEAQPGARLGIGLREATDAETLRAAALDGSIEAMMDWHKVRPGDFFYIPAGTIHAIGAGVTVLEIQQNSDITYRLYDYGRPRSLHLDEGTAVALPETYDMAGMHKVLPEAGSLSLVDGPLFRLDLCEGPLLPVTLAAYGSEPKLIIPLNAPLRAGDGMASPGDCALVTDLNALVIAPATRFLIAQPIPSGETL</sequence>
<organism evidence="3 4">
    <name type="scientific">Novosphingobium sediminicola</name>
    <dbReference type="NCBI Taxonomy" id="563162"/>
    <lineage>
        <taxon>Bacteria</taxon>
        <taxon>Pseudomonadati</taxon>
        <taxon>Pseudomonadota</taxon>
        <taxon>Alphaproteobacteria</taxon>
        <taxon>Sphingomonadales</taxon>
        <taxon>Sphingomonadaceae</taxon>
        <taxon>Novosphingobium</taxon>
    </lineage>
</organism>
<dbReference type="Proteomes" id="UP000548867">
    <property type="component" value="Unassembled WGS sequence"/>
</dbReference>
<keyword evidence="2" id="KW-0862">Zinc</keyword>
<keyword evidence="3" id="KW-0413">Isomerase</keyword>
<dbReference type="InterPro" id="IPR051804">
    <property type="entry name" value="Carb_Metab_Reg_Kinase/Isom"/>
</dbReference>
<evidence type="ECO:0000313" key="4">
    <source>
        <dbReference type="Proteomes" id="UP000548867"/>
    </source>
</evidence>
<name>A0A7W6CLN2_9SPHN</name>
<reference evidence="3 4" key="1">
    <citation type="submission" date="2020-08" db="EMBL/GenBank/DDBJ databases">
        <title>Genomic Encyclopedia of Type Strains, Phase IV (KMG-IV): sequencing the most valuable type-strain genomes for metagenomic binning, comparative biology and taxonomic classification.</title>
        <authorList>
            <person name="Goeker M."/>
        </authorList>
    </citation>
    <scope>NUCLEOTIDE SEQUENCE [LARGE SCALE GENOMIC DNA]</scope>
    <source>
        <strain evidence="3 4">DSM 27057</strain>
    </source>
</reference>
<evidence type="ECO:0000313" key="3">
    <source>
        <dbReference type="EMBL" id="MBB3953752.1"/>
    </source>
</evidence>
<comment type="caution">
    <text evidence="3">The sequence shown here is derived from an EMBL/GenBank/DDBJ whole genome shotgun (WGS) entry which is preliminary data.</text>
</comment>
<dbReference type="CDD" id="cd07010">
    <property type="entry name" value="cupin_PMI_type_I_N_bac"/>
    <property type="match status" value="1"/>
</dbReference>
<dbReference type="InterPro" id="IPR011051">
    <property type="entry name" value="RmlC_Cupin_sf"/>
</dbReference>
<keyword evidence="4" id="KW-1185">Reference proteome</keyword>
<dbReference type="GO" id="GO:0004476">
    <property type="term" value="F:mannose-6-phosphate isomerase activity"/>
    <property type="evidence" value="ECO:0007669"/>
    <property type="project" value="UniProtKB-EC"/>
</dbReference>
<dbReference type="GO" id="GO:0046872">
    <property type="term" value="F:metal ion binding"/>
    <property type="evidence" value="ECO:0007669"/>
    <property type="project" value="UniProtKB-KW"/>
</dbReference>
<dbReference type="EC" id="5.3.1.8" evidence="3"/>
<evidence type="ECO:0000256" key="2">
    <source>
        <dbReference type="ARBA" id="ARBA00022833"/>
    </source>
</evidence>
<dbReference type="SUPFAM" id="SSF51182">
    <property type="entry name" value="RmlC-like cupins"/>
    <property type="match status" value="1"/>
</dbReference>
<dbReference type="PANTHER" id="PTHR42742">
    <property type="entry name" value="TRANSCRIPTIONAL REPRESSOR MPRA"/>
    <property type="match status" value="1"/>
</dbReference>
<dbReference type="EMBL" id="JACIDX010000002">
    <property type="protein sequence ID" value="MBB3953752.1"/>
    <property type="molecule type" value="Genomic_DNA"/>
</dbReference>